<dbReference type="Gene3D" id="3.40.50.1820">
    <property type="entry name" value="alpha/beta hydrolase"/>
    <property type="match status" value="1"/>
</dbReference>
<reference evidence="1 2" key="1">
    <citation type="submission" date="2020-06" db="EMBL/GenBank/DDBJ databases">
        <title>Description of novel acetic acid bacteria.</title>
        <authorList>
            <person name="Sombolestani A."/>
        </authorList>
    </citation>
    <scope>NUCLEOTIDE SEQUENCE [LARGE SCALE GENOMIC DNA]</scope>
    <source>
        <strain evidence="1 2">LMG 31431</strain>
    </source>
</reference>
<dbReference type="RefSeq" id="WP_176641235.1">
    <property type="nucleotide sequence ID" value="NZ_JABXXP010000540.1"/>
</dbReference>
<feature type="non-terminal residue" evidence="1">
    <location>
        <position position="1"/>
    </location>
</feature>
<dbReference type="EMBL" id="JABXXP010000540">
    <property type="protein sequence ID" value="NVN12687.1"/>
    <property type="molecule type" value="Genomic_DNA"/>
</dbReference>
<keyword evidence="1" id="KW-0378">Hydrolase</keyword>
<protein>
    <submittedName>
        <fullName evidence="1">Alpha/beta hydrolase</fullName>
    </submittedName>
</protein>
<dbReference type="AlphaFoldDB" id="A0A7Y7IYW8"/>
<dbReference type="InterPro" id="IPR029058">
    <property type="entry name" value="AB_hydrolase_fold"/>
</dbReference>
<name>A0A7Y7IYW8_9PROT</name>
<sequence length="202" mass="21747">RDLLACARALGHETLAIAGHGTGGHVAAYAAAYAASWAPARVTHLAEIECIPSPGHHGRADLAYELSRYQACWFAQLHPKPESATVAVPEEWTQPAAESAGAFNPSAVADYLDLVPPGQSPGANGHFRVPPYPVDLRFGCPLLVAWSRDGRLGGWYDPPDLWRAFATGPVEGLEVDCGYYIPEEAPDILSDALRRFLTAEIY</sequence>
<evidence type="ECO:0000313" key="1">
    <source>
        <dbReference type="EMBL" id="NVN12687.1"/>
    </source>
</evidence>
<organism evidence="1 2">
    <name type="scientific">Nguyenibacter vanlangensis</name>
    <dbReference type="NCBI Taxonomy" id="1216886"/>
    <lineage>
        <taxon>Bacteria</taxon>
        <taxon>Pseudomonadati</taxon>
        <taxon>Pseudomonadota</taxon>
        <taxon>Alphaproteobacteria</taxon>
        <taxon>Acetobacterales</taxon>
        <taxon>Acetobacteraceae</taxon>
        <taxon>Nguyenibacter</taxon>
    </lineage>
</organism>
<proteinExistence type="predicted"/>
<evidence type="ECO:0000313" key="2">
    <source>
        <dbReference type="Proteomes" id="UP000534870"/>
    </source>
</evidence>
<dbReference type="GO" id="GO:0016787">
    <property type="term" value="F:hydrolase activity"/>
    <property type="evidence" value="ECO:0007669"/>
    <property type="project" value="UniProtKB-KW"/>
</dbReference>
<comment type="caution">
    <text evidence="1">The sequence shown here is derived from an EMBL/GenBank/DDBJ whole genome shotgun (WGS) entry which is preliminary data.</text>
</comment>
<dbReference type="Proteomes" id="UP000534870">
    <property type="component" value="Unassembled WGS sequence"/>
</dbReference>
<dbReference type="SUPFAM" id="SSF53474">
    <property type="entry name" value="alpha/beta-Hydrolases"/>
    <property type="match status" value="1"/>
</dbReference>
<gene>
    <name evidence="1" type="ORF">HUK84_16410</name>
</gene>
<accession>A0A7Y7IYW8</accession>